<gene>
    <name evidence="6" type="ORF">BaRGS_00011042</name>
</gene>
<dbReference type="InterPro" id="IPR047187">
    <property type="entry name" value="SF1_C_Upf1"/>
</dbReference>
<dbReference type="CDD" id="cd06008">
    <property type="entry name" value="NF-X1-zinc-finger"/>
    <property type="match status" value="1"/>
</dbReference>
<dbReference type="Gene3D" id="3.40.50.300">
    <property type="entry name" value="P-loop containing nucleotide triphosphate hydrolases"/>
    <property type="match status" value="3"/>
</dbReference>
<feature type="region of interest" description="Disordered" evidence="2">
    <location>
        <begin position="34"/>
        <end position="373"/>
    </location>
</feature>
<accession>A0ABD0LEA4</accession>
<feature type="coiled-coil region" evidence="1">
    <location>
        <begin position="493"/>
        <end position="520"/>
    </location>
</feature>
<dbReference type="InterPro" id="IPR041677">
    <property type="entry name" value="DNA2/NAM7_AAA_11"/>
</dbReference>
<dbReference type="InterPro" id="IPR057373">
    <property type="entry name" value="ZNFX1"/>
</dbReference>
<comment type="caution">
    <text evidence="6">The sequence shown here is derived from an EMBL/GenBank/DDBJ whole genome shotgun (WGS) entry which is preliminary data.</text>
</comment>
<dbReference type="Pfam" id="PF13086">
    <property type="entry name" value="AAA_11"/>
    <property type="match status" value="2"/>
</dbReference>
<feature type="compositionally biased region" description="Polar residues" evidence="2">
    <location>
        <begin position="351"/>
        <end position="373"/>
    </location>
</feature>
<dbReference type="SUPFAM" id="SSF52540">
    <property type="entry name" value="P-loop containing nucleoside triphosphate hydrolases"/>
    <property type="match status" value="1"/>
</dbReference>
<keyword evidence="7" id="KW-1185">Reference proteome</keyword>
<feature type="region of interest" description="Disordered" evidence="2">
    <location>
        <begin position="1"/>
        <end position="20"/>
    </location>
</feature>
<feature type="compositionally biased region" description="Basic and acidic residues" evidence="2">
    <location>
        <begin position="114"/>
        <end position="236"/>
    </location>
</feature>
<dbReference type="Pfam" id="PF13087">
    <property type="entry name" value="AAA_12"/>
    <property type="match status" value="1"/>
</dbReference>
<feature type="domain" description="DNA2/NAM7 helicase helicase" evidence="3">
    <location>
        <begin position="801"/>
        <end position="906"/>
    </location>
</feature>
<feature type="domain" description="DNA2/NAM7 helicase helicase" evidence="3">
    <location>
        <begin position="1191"/>
        <end position="1468"/>
    </location>
</feature>
<dbReference type="FunFam" id="3.40.50.300:FF:001366">
    <property type="entry name" value="ATP binding protein, putative"/>
    <property type="match status" value="1"/>
</dbReference>
<evidence type="ECO:0000313" key="7">
    <source>
        <dbReference type="Proteomes" id="UP001519460"/>
    </source>
</evidence>
<feature type="compositionally biased region" description="Polar residues" evidence="2">
    <location>
        <begin position="2025"/>
        <end position="2039"/>
    </location>
</feature>
<dbReference type="Pfam" id="PF25396">
    <property type="entry name" value="ZNFX1"/>
    <property type="match status" value="1"/>
</dbReference>
<sequence length="2524" mass="285926">MDVDESNRRRCRRWEEHQQGVECDWRKDDTTWRRSDRAWREGDVGRRGSDGFEGRQETTRDRRELQGTRRSRGDWRGNFGTTERHRGWREKTERVSDRQGFYKQRPVGVADEVENWRERPKGGRDTHETWRERHGDQRETAVNPKERPKDRAERENSGKDVGGEWRETVRNPRESPRDNVRKERNVSQKEGRGDWVETARNPRESSRDNVGEERYVSRKEGRAEWRETARNPRERSGNGGERNNGRRETHGDWRNGAHSDSHKADRNWRQTESDLSDRDWRDRPTQPLEKPGEWREEESGGIRETSAEGKYFAHRSQNYDRTEGKEDCSAEARSDVSEDRTQCEDWREGNRTSTTHEQCSLASGNSERPGSTPQFAEDVLTLTRLAESSLLSLDNTRQVLQIVQRITASGQHREDILVVLQKVCSSQFLDKHLPILIRNLPVTHEEQSKSRSSVVETVKMIHLLVANICQSLPSYASKCILLLTYLIGERDVMSVIKNEMPSLEEDLKSLQEECEQCAEMVHNRPGRQARQMKYEATEDSAVPPQHFTEIPIFPTHADLNWDQKPFLRPNKAFGAYRDVKHYLDVQFRLLREDYIRPLREGFKEYRQMRDTGSTKRCRDLRIYRSVEIVGMTGGDSLEHVIQFDVSRLGHVHWQTSKRLPYGALLCLTQDDFETMYLAVVTHRDPMRLPSGFLQVEFESRLEDILQVSAGEVFTMAETPAYFEAYRHVLEALQLKVSAPYFPMERYIVKCQRHVLAPKYFARSGKRTLNLNAILRKKHSFHACSVPVNEPEKWPALQQTGLDASQLEALQNALTNELAIIQGPPGTGKTYVGLKITEVLLNNRDVWTDPPCQRPILVVCYTNHALDQFLEGILRICPSGVIRVGSRCTNPTLEKCNLREAKRRAHCVPCELGKRITTASEELSSLRGEIEDYRTQAEDVQNLRVLCHKVLEGCMLREHHDSLQAVSMYYGQSQSLMKDWLTFGAIAFDQEGEMDPYFLLARKVTSRILGGKDTLGEGEVDPTTVCSLPHRIRAQLYRFWHAQVMKKCNQATGGATGQNLGNVAVKTTQSLSAQSPSDQLHQPVYSPDEILPDEALKSVMNRRLYTAITGSMLQQHTENRNYCIRAWLGVHPSPAEMTPKILQGGKACREEDVCLDGILSTPRRLRVQLYRSWLQKVLEALQEQFENSKKSGRVPNDAAHVLKTAQSGILPDWVLKPVISEALFSTIQRHMLKKHEEQKCYMIRAWLGIDDFSQDACALETVLEKLTGKRQDKAITALKKAVDGEPEDTDIDTLIKQTDELRSKISPRVGKVGCEDDWTIPDMVRKPLEDESQRALKSSTPMTIDEASAVQNLWDMKMEERVRLYLFWVQKRRTVLKDRLRRAGENYVVTSRRYRELKLEEDVEVLKEATVIGMTTTRAARYHQVLDKIRCPIVILEEAAEVLEAHVVTTLHESCQHLILIGDHQQLRPSPTVYELCRHYQLDLSLFERLVNNELPHSTLAVQHRMRPEVARLVRHVYPHLEDHEVTLNRPHIRGMKHDVFLFDHEVSESTHRETNSKYNEYEADMVMKLCEYLRLQGYKSQSITVLAAYTGQLLRLKAIMQADMFRGIQVTSVDNFQGEENDVIILSLVRSNEEGSVGFLGTDNRVCVALSRARNGLYAFGNFRILSEKSKLWKKVVTTAKGNGQFGRAIVLRCENHPDTETHVSNPRDFNDVPEGGCKLPCDAHLHCGHSCRMLCHGYDRDHTEYRCMEQCQRQICELGLHPCPQKCHERCGTCQIKMEKIPQCGHTAMMECGTDPGTWTCPEPCEETLPCGHRCSGKCGQCRQKSHVTECKVQVERMLECGHMMKSQCHVTLDDLPCPASCGAKLDCGHDCPGTCAQCLGGRVHVPCKKPCGKALPGCGHKCTLPCGTKCLPCEQKCRSSCKHGTCTRQCGDPCQPCTEPCEKQCDHRMCNGTCDEPCESCSRPCTKTLKCGHGCRGYCGEECVCRLCDKTKYVRLSDDFLCGVSADGTTVRRAGRNEDNPHVANTNGAETHVSQGQGDPGGTDEENVTPDEGKLENATPNERKPENVIADEGKSENVIPDVGKPENVTPGAEKPENVTAGEKMPGNVAPEKDVILDEGKPENVTPVWVSDDEVSPQDQQDGANITGPTLDQVHAEEAAQTARADVRLIKLPRCGHVFDVDTLGAYVVAKLGTLPPGRGLSCPVCDKPILVWDCWSYSRLLRKRHSDQQEAKKKLKESTSVSEERKCKITTAIYTLPHHPKNRNSVSCRQAVARGFLTKKLDVNMAFALTSQCRLIRVVESVRGLLTKFPCASAKKITHHVDALETVLLQSMQSMSDQRFRELTAETRRLAYIAIQSCSKSYFTGNKELVQAISCLQMLEGNAVSQLPTEDMDKIFAECKKQNFWWETQVGRAVNVAILDAPSDEDLCDIVKTPAGFPRKVATERTFSIATTSAPKSLPRTLREPRKTNKRASSALVPPVPRRPAKAAGRIYNTATDLTDGIDAGSDVSDMCDVSDGSDDSN</sequence>
<feature type="region of interest" description="Disordered" evidence="2">
    <location>
        <begin position="2455"/>
        <end position="2524"/>
    </location>
</feature>
<feature type="compositionally biased region" description="Basic and acidic residues" evidence="2">
    <location>
        <begin position="34"/>
        <end position="75"/>
    </location>
</feature>
<evidence type="ECO:0000259" key="4">
    <source>
        <dbReference type="Pfam" id="PF13087"/>
    </source>
</evidence>
<dbReference type="InterPro" id="IPR045055">
    <property type="entry name" value="DNA2/NAM7-like"/>
</dbReference>
<evidence type="ECO:0000256" key="1">
    <source>
        <dbReference type="SAM" id="Coils"/>
    </source>
</evidence>
<feature type="domain" description="DNA2/NAM7 helicase-like C-terminal" evidence="4">
    <location>
        <begin position="1481"/>
        <end position="1662"/>
    </location>
</feature>
<evidence type="ECO:0000313" key="6">
    <source>
        <dbReference type="EMBL" id="KAK7497647.1"/>
    </source>
</evidence>
<feature type="region of interest" description="Disordered" evidence="2">
    <location>
        <begin position="2013"/>
        <end position="2109"/>
    </location>
</feature>
<feature type="compositionally biased region" description="Basic and acidic residues" evidence="2">
    <location>
        <begin position="82"/>
        <end position="97"/>
    </location>
</feature>
<name>A0ABD0LEA4_9CAEN</name>
<dbReference type="Proteomes" id="UP001519460">
    <property type="component" value="Unassembled WGS sequence"/>
</dbReference>
<feature type="coiled-coil region" evidence="1">
    <location>
        <begin position="915"/>
        <end position="942"/>
    </location>
</feature>
<dbReference type="CDD" id="cd18808">
    <property type="entry name" value="SF1_C_Upf1"/>
    <property type="match status" value="1"/>
</dbReference>
<dbReference type="CDD" id="cd17936">
    <property type="entry name" value="EEXXEc_NFX1"/>
    <property type="match status" value="1"/>
</dbReference>
<dbReference type="PANTHER" id="PTHR10887:SF341">
    <property type="entry name" value="NFX1-TYPE ZINC FINGER-CONTAINING PROTEIN 1"/>
    <property type="match status" value="1"/>
</dbReference>
<keyword evidence="1" id="KW-0175">Coiled coil</keyword>
<dbReference type="EMBL" id="JACVVK020000056">
    <property type="protein sequence ID" value="KAK7497647.1"/>
    <property type="molecule type" value="Genomic_DNA"/>
</dbReference>
<feature type="compositionally biased region" description="Basic and acidic residues" evidence="2">
    <location>
        <begin position="317"/>
        <end position="350"/>
    </location>
</feature>
<dbReference type="PANTHER" id="PTHR10887">
    <property type="entry name" value="DNA2/NAM7 HELICASE FAMILY"/>
    <property type="match status" value="1"/>
</dbReference>
<feature type="compositionally biased region" description="Basic and acidic residues" evidence="2">
    <location>
        <begin position="2053"/>
        <end position="2077"/>
    </location>
</feature>
<feature type="compositionally biased region" description="Basic and acidic residues" evidence="2">
    <location>
        <begin position="243"/>
        <end position="307"/>
    </location>
</feature>
<evidence type="ECO:0000259" key="5">
    <source>
        <dbReference type="Pfam" id="PF25396"/>
    </source>
</evidence>
<reference evidence="6 7" key="1">
    <citation type="journal article" date="2023" name="Sci. Data">
        <title>Genome assembly of the Korean intertidal mud-creeper Batillaria attramentaria.</title>
        <authorList>
            <person name="Patra A.K."/>
            <person name="Ho P.T."/>
            <person name="Jun S."/>
            <person name="Lee S.J."/>
            <person name="Kim Y."/>
            <person name="Won Y.J."/>
        </authorList>
    </citation>
    <scope>NUCLEOTIDE SEQUENCE [LARGE SCALE GENOMIC DNA]</scope>
    <source>
        <strain evidence="6">Wonlab-2016</strain>
    </source>
</reference>
<proteinExistence type="predicted"/>
<evidence type="ECO:0000256" key="2">
    <source>
        <dbReference type="SAM" id="MobiDB-lite"/>
    </source>
</evidence>
<protein>
    <recommendedName>
        <fullName evidence="8">NFX1-type zinc finger-containing protein 1-like</fullName>
    </recommendedName>
</protein>
<feature type="domain" description="ZNFX1" evidence="5">
    <location>
        <begin position="616"/>
        <end position="718"/>
    </location>
</feature>
<organism evidence="6 7">
    <name type="scientific">Batillaria attramentaria</name>
    <dbReference type="NCBI Taxonomy" id="370345"/>
    <lineage>
        <taxon>Eukaryota</taxon>
        <taxon>Metazoa</taxon>
        <taxon>Spiralia</taxon>
        <taxon>Lophotrochozoa</taxon>
        <taxon>Mollusca</taxon>
        <taxon>Gastropoda</taxon>
        <taxon>Caenogastropoda</taxon>
        <taxon>Sorbeoconcha</taxon>
        <taxon>Cerithioidea</taxon>
        <taxon>Batillariidae</taxon>
        <taxon>Batillaria</taxon>
    </lineage>
</organism>
<dbReference type="InterPro" id="IPR041679">
    <property type="entry name" value="DNA2/NAM7-like_C"/>
</dbReference>
<evidence type="ECO:0008006" key="8">
    <source>
        <dbReference type="Google" id="ProtNLM"/>
    </source>
</evidence>
<evidence type="ECO:0000259" key="3">
    <source>
        <dbReference type="Pfam" id="PF13086"/>
    </source>
</evidence>
<dbReference type="InterPro" id="IPR027417">
    <property type="entry name" value="P-loop_NTPase"/>
</dbReference>